<dbReference type="GO" id="GO:0032259">
    <property type="term" value="P:methylation"/>
    <property type="evidence" value="ECO:0007669"/>
    <property type="project" value="UniProtKB-KW"/>
</dbReference>
<keyword evidence="2" id="KW-0808">Transferase</keyword>
<dbReference type="PANTHER" id="PTHR43861:SF1">
    <property type="entry name" value="TRANS-ACONITATE 2-METHYLTRANSFERASE"/>
    <property type="match status" value="1"/>
</dbReference>
<comment type="caution">
    <text evidence="2">The sequence shown here is derived from an EMBL/GenBank/DDBJ whole genome shotgun (WGS) entry which is preliminary data.</text>
</comment>
<dbReference type="PANTHER" id="PTHR43861">
    <property type="entry name" value="TRANS-ACONITATE 2-METHYLTRANSFERASE-RELATED"/>
    <property type="match status" value="1"/>
</dbReference>
<evidence type="ECO:0000313" key="3">
    <source>
        <dbReference type="Proteomes" id="UP000028006"/>
    </source>
</evidence>
<dbReference type="InterPro" id="IPR029063">
    <property type="entry name" value="SAM-dependent_MTases_sf"/>
</dbReference>
<dbReference type="AlphaFoldDB" id="A0A081MZ45"/>
<dbReference type="Pfam" id="PF08241">
    <property type="entry name" value="Methyltransf_11"/>
    <property type="match status" value="1"/>
</dbReference>
<evidence type="ECO:0000313" key="2">
    <source>
        <dbReference type="EMBL" id="KEQ11468.1"/>
    </source>
</evidence>
<sequence>MTQPKPISFAEPERLSEIFDSDNREEWQNTSHILKTLGLQEPMIIADVGAGTGYFTRLFAERVNKVYAIDNEPGMVAYMEKRFNNSSFSNIEIRQSSATNPCLPQQVDIVFLANVYRFIKERDTFLSTLYEQTTVDTTIVFVDFRGAHARVSPETATKEVKQAGFEIQAMDSEGCPDHYIG</sequence>
<keyword evidence="3" id="KW-1185">Reference proteome</keyword>
<dbReference type="Proteomes" id="UP000028006">
    <property type="component" value="Unassembled WGS sequence"/>
</dbReference>
<gene>
    <name evidence="2" type="ORF">GZ77_25560</name>
</gene>
<evidence type="ECO:0000259" key="1">
    <source>
        <dbReference type="Pfam" id="PF08241"/>
    </source>
</evidence>
<protein>
    <submittedName>
        <fullName evidence="2">Methyltransferase type 11</fullName>
    </submittedName>
</protein>
<dbReference type="Gene3D" id="3.40.50.150">
    <property type="entry name" value="Vaccinia Virus protein VP39"/>
    <property type="match status" value="1"/>
</dbReference>
<dbReference type="SUPFAM" id="SSF53335">
    <property type="entry name" value="S-adenosyl-L-methionine-dependent methyltransferases"/>
    <property type="match status" value="1"/>
</dbReference>
<reference evidence="2 3" key="1">
    <citation type="submission" date="2014-06" db="EMBL/GenBank/DDBJ databases">
        <title>Whole Genome Sequences of Three Symbiotic Endozoicomonas Bacteria.</title>
        <authorList>
            <person name="Neave M.J."/>
            <person name="Apprill A."/>
            <person name="Voolstra C.R."/>
        </authorList>
    </citation>
    <scope>NUCLEOTIDE SEQUENCE [LARGE SCALE GENOMIC DNA]</scope>
    <source>
        <strain evidence="2 3">LMG 24815</strain>
    </source>
</reference>
<dbReference type="RefSeq" id="WP_034879737.1">
    <property type="nucleotide sequence ID" value="NZ_JOKG01000007.1"/>
</dbReference>
<accession>A0A081MZ45</accession>
<proteinExistence type="predicted"/>
<keyword evidence="2" id="KW-0489">Methyltransferase</keyword>
<dbReference type="EMBL" id="JOKG01000007">
    <property type="protein sequence ID" value="KEQ11468.1"/>
    <property type="molecule type" value="Genomic_DNA"/>
</dbReference>
<name>A0A081MZ45_9GAMM</name>
<organism evidence="2 3">
    <name type="scientific">Endozoicomonas montiporae</name>
    <dbReference type="NCBI Taxonomy" id="1027273"/>
    <lineage>
        <taxon>Bacteria</taxon>
        <taxon>Pseudomonadati</taxon>
        <taxon>Pseudomonadota</taxon>
        <taxon>Gammaproteobacteria</taxon>
        <taxon>Oceanospirillales</taxon>
        <taxon>Endozoicomonadaceae</taxon>
        <taxon>Endozoicomonas</taxon>
    </lineage>
</organism>
<dbReference type="GO" id="GO:0008757">
    <property type="term" value="F:S-adenosylmethionine-dependent methyltransferase activity"/>
    <property type="evidence" value="ECO:0007669"/>
    <property type="project" value="InterPro"/>
</dbReference>
<feature type="domain" description="Methyltransferase type 11" evidence="1">
    <location>
        <begin position="47"/>
        <end position="130"/>
    </location>
</feature>
<dbReference type="InterPro" id="IPR013216">
    <property type="entry name" value="Methyltransf_11"/>
</dbReference>
<dbReference type="CDD" id="cd02440">
    <property type="entry name" value="AdoMet_MTases"/>
    <property type="match status" value="1"/>
</dbReference>
<dbReference type="eggNOG" id="COG2226">
    <property type="taxonomic scope" value="Bacteria"/>
</dbReference>